<protein>
    <submittedName>
        <fullName evidence="7">MFS transporter</fullName>
    </submittedName>
</protein>
<feature type="transmembrane region" description="Helical" evidence="6">
    <location>
        <begin position="18"/>
        <end position="37"/>
    </location>
</feature>
<feature type="transmembrane region" description="Helical" evidence="6">
    <location>
        <begin position="296"/>
        <end position="316"/>
    </location>
</feature>
<feature type="transmembrane region" description="Helical" evidence="6">
    <location>
        <begin position="169"/>
        <end position="190"/>
    </location>
</feature>
<feature type="transmembrane region" description="Helical" evidence="6">
    <location>
        <begin position="43"/>
        <end position="64"/>
    </location>
</feature>
<feature type="transmembrane region" description="Helical" evidence="6">
    <location>
        <begin position="231"/>
        <end position="255"/>
    </location>
</feature>
<evidence type="ECO:0000256" key="2">
    <source>
        <dbReference type="ARBA" id="ARBA00022475"/>
    </source>
</evidence>
<feature type="transmembrane region" description="Helical" evidence="6">
    <location>
        <begin position="261"/>
        <end position="284"/>
    </location>
</feature>
<feature type="transmembrane region" description="Helical" evidence="6">
    <location>
        <begin position="386"/>
        <end position="404"/>
    </location>
</feature>
<gene>
    <name evidence="7" type="ORF">FRX57_03305</name>
</gene>
<comment type="caution">
    <text evidence="7">The sequence shown here is derived from an EMBL/GenBank/DDBJ whole genome shotgun (WGS) entry which is preliminary data.</text>
</comment>
<dbReference type="EMBL" id="VOHL01000001">
    <property type="protein sequence ID" value="TWS99239.1"/>
    <property type="molecule type" value="Genomic_DNA"/>
</dbReference>
<dbReference type="PANTHER" id="PTHR23513:SF6">
    <property type="entry name" value="MAJOR FACILITATOR SUPERFAMILY ASSOCIATED DOMAIN-CONTAINING PROTEIN"/>
    <property type="match status" value="1"/>
</dbReference>
<sequence>MKLFLSHKIYRTLTLSRLLNALGAYIYNLVFVIYAASLPRPSLAIFLANMVPMIPIVFTFWIGVQADKSQNKGQKMMIIAFVQALLFTMVALIISQQTYLVFSIICLLNVVSDCLSDYGAGLRMPILQEHVAENDLMEAYSFSQFISYICQIAGQFLGIWLLTISNQSFALVAGVNAGFFLLSALVLYWYRQDLTHKPVTVVDKKVPLLQRFKELYQTMEQIFQQAEQTSFASLLLSVLVLNALGGAVGSIYNLYLLKVSLFGLSYGQALVLVQLLFLVGAILGSLTPHDYFAKQSLSVLLVLNSGLFALIGLFNLLDFPPVLALFLLAFVAYLLGKSNPKLDALLMANLPTEVLAQSNNFLSLLFTLSLPLGTFLFSVLAVYQLWLAWLVFACLSAVAFAMVWKNRKIST</sequence>
<evidence type="ECO:0000256" key="6">
    <source>
        <dbReference type="SAM" id="Phobius"/>
    </source>
</evidence>
<keyword evidence="4 6" id="KW-1133">Transmembrane helix</keyword>
<feature type="transmembrane region" description="Helical" evidence="6">
    <location>
        <begin position="322"/>
        <end position="340"/>
    </location>
</feature>
<evidence type="ECO:0000313" key="7">
    <source>
        <dbReference type="EMBL" id="TWS99239.1"/>
    </source>
</evidence>
<feature type="transmembrane region" description="Helical" evidence="6">
    <location>
        <begin position="76"/>
        <end position="94"/>
    </location>
</feature>
<name>A0A5C5SEK3_9STRE</name>
<dbReference type="GO" id="GO:0005886">
    <property type="term" value="C:plasma membrane"/>
    <property type="evidence" value="ECO:0007669"/>
    <property type="project" value="UniProtKB-SubCell"/>
</dbReference>
<keyword evidence="2" id="KW-1003">Cell membrane</keyword>
<dbReference type="RefSeq" id="WP_146566605.1">
    <property type="nucleotide sequence ID" value="NZ_VOHL01000001.1"/>
</dbReference>
<evidence type="ECO:0000256" key="3">
    <source>
        <dbReference type="ARBA" id="ARBA00022692"/>
    </source>
</evidence>
<dbReference type="Proteomes" id="UP000317430">
    <property type="component" value="Unassembled WGS sequence"/>
</dbReference>
<evidence type="ECO:0000256" key="5">
    <source>
        <dbReference type="ARBA" id="ARBA00023136"/>
    </source>
</evidence>
<comment type="subcellular location">
    <subcellularLocation>
        <location evidence="1">Cell membrane</location>
        <topology evidence="1">Multi-pass membrane protein</topology>
    </subcellularLocation>
</comment>
<dbReference type="SUPFAM" id="SSF103473">
    <property type="entry name" value="MFS general substrate transporter"/>
    <property type="match status" value="1"/>
</dbReference>
<keyword evidence="8" id="KW-1185">Reference proteome</keyword>
<keyword evidence="3 6" id="KW-0812">Transmembrane</keyword>
<dbReference type="Gene3D" id="1.20.1250.20">
    <property type="entry name" value="MFS general substrate transporter like domains"/>
    <property type="match status" value="1"/>
</dbReference>
<reference evidence="7 8" key="1">
    <citation type="submission" date="2019-08" db="EMBL/GenBank/DDBJ databases">
        <authorList>
            <person name="Lei W."/>
        </authorList>
    </citation>
    <scope>NUCLEOTIDE SEQUENCE [LARGE SCALE GENOMIC DNA]</scope>
    <source>
        <strain evidence="7 8">CCUG 66496</strain>
    </source>
</reference>
<dbReference type="InterPro" id="IPR036259">
    <property type="entry name" value="MFS_trans_sf"/>
</dbReference>
<dbReference type="OrthoDB" id="2293709at2"/>
<dbReference type="PANTHER" id="PTHR23513">
    <property type="entry name" value="INTEGRAL MEMBRANE EFFLUX PROTEIN-RELATED"/>
    <property type="match status" value="1"/>
</dbReference>
<evidence type="ECO:0000256" key="1">
    <source>
        <dbReference type="ARBA" id="ARBA00004651"/>
    </source>
</evidence>
<dbReference type="AlphaFoldDB" id="A0A5C5SEK3"/>
<proteinExistence type="predicted"/>
<evidence type="ECO:0000256" key="4">
    <source>
        <dbReference type="ARBA" id="ARBA00022989"/>
    </source>
</evidence>
<keyword evidence="5 6" id="KW-0472">Membrane</keyword>
<feature type="transmembrane region" description="Helical" evidence="6">
    <location>
        <begin position="100"/>
        <end position="120"/>
    </location>
</feature>
<evidence type="ECO:0000313" key="8">
    <source>
        <dbReference type="Proteomes" id="UP000317430"/>
    </source>
</evidence>
<feature type="transmembrane region" description="Helical" evidence="6">
    <location>
        <begin position="361"/>
        <end position="380"/>
    </location>
</feature>
<accession>A0A5C5SEK3</accession>
<organism evidence="7 8">
    <name type="scientific">Streptococcus cuniculipharyngis</name>
    <dbReference type="NCBI Taxonomy" id="1562651"/>
    <lineage>
        <taxon>Bacteria</taxon>
        <taxon>Bacillati</taxon>
        <taxon>Bacillota</taxon>
        <taxon>Bacilli</taxon>
        <taxon>Lactobacillales</taxon>
        <taxon>Streptococcaceae</taxon>
        <taxon>Streptococcus</taxon>
    </lineage>
</organism>
<feature type="transmembrane region" description="Helical" evidence="6">
    <location>
        <begin position="145"/>
        <end position="163"/>
    </location>
</feature>